<organism evidence="3 4">
    <name type="scientific">Roseomonas genomospecies 6</name>
    <dbReference type="NCBI Taxonomy" id="214106"/>
    <lineage>
        <taxon>Bacteria</taxon>
        <taxon>Pseudomonadati</taxon>
        <taxon>Pseudomonadota</taxon>
        <taxon>Alphaproteobacteria</taxon>
        <taxon>Acetobacterales</taxon>
        <taxon>Roseomonadaceae</taxon>
        <taxon>Roseomonas</taxon>
    </lineage>
</organism>
<evidence type="ECO:0000256" key="2">
    <source>
        <dbReference type="SAM" id="MobiDB-lite"/>
    </source>
</evidence>
<dbReference type="PANTHER" id="PTHR43316">
    <property type="entry name" value="HYDROLASE, HALOACID DELAHOGENASE-RELATED"/>
    <property type="match status" value="1"/>
</dbReference>
<dbReference type="InterPro" id="IPR006439">
    <property type="entry name" value="HAD-SF_hydro_IA"/>
</dbReference>
<reference evidence="3 4" key="1">
    <citation type="submission" date="2018-07" db="EMBL/GenBank/DDBJ databases">
        <title>Genome sequence of Azospirillum sp. ATCC 49961.</title>
        <authorList>
            <person name="Sant'Anna F.H."/>
            <person name="Baldani J.I."/>
            <person name="Zilli J.E."/>
            <person name="Reis V.M."/>
            <person name="Hartmann A."/>
            <person name="Cruz L."/>
            <person name="de Souza E.M."/>
            <person name="de Oliveira Pedrosa F."/>
            <person name="Passaglia L.M.P."/>
        </authorList>
    </citation>
    <scope>NUCLEOTIDE SEQUENCE [LARGE SCALE GENOMIC DNA]</scope>
    <source>
        <strain evidence="3 4">ATCC 49961</strain>
    </source>
</reference>
<dbReference type="AlphaFoldDB" id="A0A9W7NLI5"/>
<keyword evidence="4" id="KW-1185">Reference proteome</keyword>
<dbReference type="OrthoDB" id="367448at2"/>
<evidence type="ECO:0000313" key="3">
    <source>
        <dbReference type="EMBL" id="KAA0682223.1"/>
    </source>
</evidence>
<accession>A0A9W7NLI5</accession>
<dbReference type="NCBIfam" id="TIGR01549">
    <property type="entry name" value="HAD-SF-IA-v1"/>
    <property type="match status" value="1"/>
</dbReference>
<dbReference type="PANTHER" id="PTHR43316:SF3">
    <property type="entry name" value="HALOACID DEHALOGENASE, TYPE II (AFU_ORTHOLOGUE AFUA_2G07750)-RELATED"/>
    <property type="match status" value="1"/>
</dbReference>
<dbReference type="InterPro" id="IPR036412">
    <property type="entry name" value="HAD-like_sf"/>
</dbReference>
<comment type="caution">
    <text evidence="3">The sequence shown here is derived from an EMBL/GenBank/DDBJ whole genome shotgun (WGS) entry which is preliminary data.</text>
</comment>
<sequence>MGRGNPGPLPRTDGAGHREPDRARLRDFGTLARPLCRSPTRDPRGAPEGQDKGGLRIVTAPVTFFDIGASLIEGPPKAPARFIAAALGLDEAQRKRLDRCLLTTVIETPADLAAILVSDYQAGRSEAEKAAADVWDTQVTGPSVIEGAAALLSSLSGSGRRYGFVSNIWHPYAESFRRLFGPLAASDLTVMSYRVGVAKPDLAIYRHALAAAGCPPEACTMIGDSYDNDIGPALALGMRTVWLMHRPDKERAYLQGVERGELPRPDLIVPSIAALSVDDVAAPSASLPIR</sequence>
<name>A0A9W7NLI5_9PROT</name>
<evidence type="ECO:0000256" key="1">
    <source>
        <dbReference type="ARBA" id="ARBA00022801"/>
    </source>
</evidence>
<dbReference type="InterPro" id="IPR051540">
    <property type="entry name" value="S-2-haloacid_dehalogenase"/>
</dbReference>
<protein>
    <submittedName>
        <fullName evidence="3">HAD family hydrolase</fullName>
    </submittedName>
</protein>
<feature type="compositionally biased region" description="Basic and acidic residues" evidence="2">
    <location>
        <begin position="39"/>
        <end position="53"/>
    </location>
</feature>
<dbReference type="Proteomes" id="UP000480854">
    <property type="component" value="Unassembled WGS sequence"/>
</dbReference>
<gene>
    <name evidence="3" type="ORF">DS843_06665</name>
</gene>
<proteinExistence type="predicted"/>
<dbReference type="Gene3D" id="3.40.50.1000">
    <property type="entry name" value="HAD superfamily/HAD-like"/>
    <property type="match status" value="1"/>
</dbReference>
<feature type="region of interest" description="Disordered" evidence="2">
    <location>
        <begin position="1"/>
        <end position="53"/>
    </location>
</feature>
<dbReference type="SUPFAM" id="SSF56784">
    <property type="entry name" value="HAD-like"/>
    <property type="match status" value="1"/>
</dbReference>
<dbReference type="Pfam" id="PF13242">
    <property type="entry name" value="Hydrolase_like"/>
    <property type="match status" value="1"/>
</dbReference>
<dbReference type="InterPro" id="IPR023214">
    <property type="entry name" value="HAD_sf"/>
</dbReference>
<dbReference type="GO" id="GO:0016787">
    <property type="term" value="F:hydrolase activity"/>
    <property type="evidence" value="ECO:0007669"/>
    <property type="project" value="UniProtKB-KW"/>
</dbReference>
<feature type="compositionally biased region" description="Basic and acidic residues" evidence="2">
    <location>
        <begin position="14"/>
        <end position="27"/>
    </location>
</feature>
<evidence type="ECO:0000313" key="4">
    <source>
        <dbReference type="Proteomes" id="UP000480854"/>
    </source>
</evidence>
<keyword evidence="1 3" id="KW-0378">Hydrolase</keyword>
<dbReference type="EMBL" id="QOKW01000004">
    <property type="protein sequence ID" value="KAA0682223.1"/>
    <property type="molecule type" value="Genomic_DNA"/>
</dbReference>
<dbReference type="NCBIfam" id="TIGR01509">
    <property type="entry name" value="HAD-SF-IA-v3"/>
    <property type="match status" value="1"/>
</dbReference>